<feature type="compositionally biased region" description="Low complexity" evidence="1">
    <location>
        <begin position="18"/>
        <end position="27"/>
    </location>
</feature>
<dbReference type="AlphaFoldDB" id="Q6IHV7"/>
<sequence length="70" mass="8258">MDRNKSEEQKLQLKLKEQQQQQQKQLQPGKLIDEHNLINKLMSSLQPSPPKFQDPPSNPVEFICEIIYIK</sequence>
<protein>
    <submittedName>
        <fullName evidence="2">HDC00768</fullName>
    </submittedName>
</protein>
<feature type="compositionally biased region" description="Basic and acidic residues" evidence="1">
    <location>
        <begin position="1"/>
        <end position="17"/>
    </location>
</feature>
<evidence type="ECO:0000256" key="1">
    <source>
        <dbReference type="SAM" id="MobiDB-lite"/>
    </source>
</evidence>
<feature type="compositionally biased region" description="Pro residues" evidence="1">
    <location>
        <begin position="47"/>
        <end position="57"/>
    </location>
</feature>
<name>Q6IHV7_DROME</name>
<evidence type="ECO:0000313" key="2">
    <source>
        <dbReference type="EMBL" id="DAA03508.1"/>
    </source>
</evidence>
<feature type="region of interest" description="Disordered" evidence="1">
    <location>
        <begin position="1"/>
        <end position="33"/>
    </location>
</feature>
<accession>Q6IHV7</accession>
<reference evidence="2" key="1">
    <citation type="journal article" date="2003" name="Genome Biol.">
        <title>An integrated gene annotation and transcriptional profiling approach towards the full gene content of the Drosophila genome.</title>
        <authorList>
            <person name="Hild M."/>
            <person name="Beckmann B."/>
            <person name="Haas S.A."/>
            <person name="Koch B."/>
            <person name="Solovyev V."/>
            <person name="Busold C."/>
            <person name="Fellenberg K."/>
            <person name="Boutros M."/>
            <person name="Vingron M."/>
            <person name="Sauer F."/>
            <person name="Hoheisel J.D."/>
            <person name="Paro R."/>
        </authorList>
    </citation>
    <scope>NUCLEOTIDE SEQUENCE</scope>
</reference>
<dbReference type="EMBL" id="BK003309">
    <property type="protein sequence ID" value="DAA03508.1"/>
    <property type="molecule type" value="Genomic_DNA"/>
</dbReference>
<feature type="region of interest" description="Disordered" evidence="1">
    <location>
        <begin position="38"/>
        <end position="57"/>
    </location>
</feature>
<gene>
    <name evidence="2" type="ORF">HDC00768</name>
</gene>
<proteinExistence type="predicted"/>
<organism evidence="2">
    <name type="scientific">Drosophila melanogaster</name>
    <name type="common">Fruit fly</name>
    <dbReference type="NCBI Taxonomy" id="7227"/>
    <lineage>
        <taxon>Eukaryota</taxon>
        <taxon>Metazoa</taxon>
        <taxon>Ecdysozoa</taxon>
        <taxon>Arthropoda</taxon>
        <taxon>Hexapoda</taxon>
        <taxon>Insecta</taxon>
        <taxon>Pterygota</taxon>
        <taxon>Neoptera</taxon>
        <taxon>Endopterygota</taxon>
        <taxon>Diptera</taxon>
        <taxon>Brachycera</taxon>
        <taxon>Muscomorpha</taxon>
        <taxon>Ephydroidea</taxon>
        <taxon>Drosophilidae</taxon>
        <taxon>Drosophila</taxon>
        <taxon>Sophophora</taxon>
    </lineage>
</organism>